<dbReference type="GO" id="GO:0004048">
    <property type="term" value="F:anthranilate phosphoribosyltransferase activity"/>
    <property type="evidence" value="ECO:0007669"/>
    <property type="project" value="UniProtKB-EC"/>
</dbReference>
<evidence type="ECO:0000256" key="2">
    <source>
        <dbReference type="ARBA" id="ARBA00011948"/>
    </source>
</evidence>
<dbReference type="InterPro" id="IPR017459">
    <property type="entry name" value="Glycosyl_Trfase_fam3_N_dom"/>
</dbReference>
<dbReference type="InterPro" id="IPR035902">
    <property type="entry name" value="Nuc_phospho_transferase"/>
</dbReference>
<accession>A0A0J0XTG9</accession>
<proteinExistence type="inferred from homology"/>
<evidence type="ECO:0000256" key="3">
    <source>
        <dbReference type="ARBA" id="ARBA00022605"/>
    </source>
</evidence>
<evidence type="ECO:0000256" key="5">
    <source>
        <dbReference type="ARBA" id="ARBA00022679"/>
    </source>
</evidence>
<evidence type="ECO:0000256" key="7">
    <source>
        <dbReference type="ARBA" id="ARBA00023141"/>
    </source>
</evidence>
<gene>
    <name evidence="12" type="ORF">CC85DRAFT_295630</name>
</gene>
<evidence type="ECO:0000256" key="8">
    <source>
        <dbReference type="ARBA" id="ARBA00061500"/>
    </source>
</evidence>
<dbReference type="PANTHER" id="PTHR43285">
    <property type="entry name" value="ANTHRANILATE PHOSPHORIBOSYLTRANSFERASE"/>
    <property type="match status" value="1"/>
</dbReference>
<dbReference type="Gene3D" id="1.20.970.10">
    <property type="entry name" value="Transferase, Pyrimidine Nucleoside Phosphorylase, Chain C"/>
    <property type="match status" value="1"/>
</dbReference>
<evidence type="ECO:0000256" key="9">
    <source>
        <dbReference type="ARBA" id="ARBA00071401"/>
    </source>
</evidence>
<comment type="similarity">
    <text evidence="8">Belongs to the anthranilate phosphoribosyltransferase family.</text>
</comment>
<dbReference type="SUPFAM" id="SSF52418">
    <property type="entry name" value="Nucleoside phosphorylase/phosphoribosyltransferase catalytic domain"/>
    <property type="match status" value="1"/>
</dbReference>
<organism evidence="12 13">
    <name type="scientific">Cutaneotrichosporon oleaginosum</name>
    <dbReference type="NCBI Taxonomy" id="879819"/>
    <lineage>
        <taxon>Eukaryota</taxon>
        <taxon>Fungi</taxon>
        <taxon>Dikarya</taxon>
        <taxon>Basidiomycota</taxon>
        <taxon>Agaricomycotina</taxon>
        <taxon>Tremellomycetes</taxon>
        <taxon>Trichosporonales</taxon>
        <taxon>Trichosporonaceae</taxon>
        <taxon>Cutaneotrichosporon</taxon>
    </lineage>
</organism>
<dbReference type="Gene3D" id="3.40.1030.10">
    <property type="entry name" value="Nucleoside phosphorylase/phosphoribosyltransferase catalytic domain"/>
    <property type="match status" value="1"/>
</dbReference>
<dbReference type="Pfam" id="PF00591">
    <property type="entry name" value="Glycos_transf_3"/>
    <property type="match status" value="1"/>
</dbReference>
<evidence type="ECO:0000259" key="11">
    <source>
        <dbReference type="Pfam" id="PF02885"/>
    </source>
</evidence>
<dbReference type="HAMAP" id="MF_00211">
    <property type="entry name" value="TrpD"/>
    <property type="match status" value="1"/>
</dbReference>
<protein>
    <recommendedName>
        <fullName evidence="9">Anthranilate phosphoribosyltransferase</fullName>
        <ecNumber evidence="2">2.4.2.18</ecNumber>
    </recommendedName>
</protein>
<evidence type="ECO:0000256" key="4">
    <source>
        <dbReference type="ARBA" id="ARBA00022676"/>
    </source>
</evidence>
<dbReference type="SUPFAM" id="SSF47648">
    <property type="entry name" value="Nucleoside phosphorylase/phosphoribosyltransferase N-terminal domain"/>
    <property type="match status" value="1"/>
</dbReference>
<keyword evidence="3" id="KW-0028">Amino-acid biosynthesis</keyword>
<keyword evidence="5 12" id="KW-0808">Transferase</keyword>
<dbReference type="InterPro" id="IPR036320">
    <property type="entry name" value="Glycosyl_Trfase_fam3_N_dom_sf"/>
</dbReference>
<dbReference type="Proteomes" id="UP000053611">
    <property type="component" value="Unassembled WGS sequence"/>
</dbReference>
<dbReference type="GO" id="GO:0005829">
    <property type="term" value="C:cytosol"/>
    <property type="evidence" value="ECO:0007669"/>
    <property type="project" value="TreeGrafter"/>
</dbReference>
<keyword evidence="4 12" id="KW-0328">Glycosyltransferase</keyword>
<dbReference type="GO" id="GO:0000162">
    <property type="term" value="P:L-tryptophan biosynthetic process"/>
    <property type="evidence" value="ECO:0007669"/>
    <property type="project" value="UniProtKB-KW"/>
</dbReference>
<sequence>MSTIANGSSKDYSPETFKHLLKKLVQTPTEFTAEDCGEAFEHLARDRAAPAQAGAFLTALTLSGLDTSASVVAACADVMRRHAVPVNNVKAEPEKPLAGHGMWDYGYSDPEGDGYAGLVDIVGTGGDGWDTYNVSTTAAVVVAGTGLRVAKHGSRAATSTSGSADLLIALDCRLSFPVEALKDFLPASPFLFLFAPHYHPSLAHIAPIRRQLNFRTVFNVLGPLINPARPQRMVLGVAKYELGDTFAEVLRLLGVERALVVCGKEGLDEVSIAGPTWIWRLENGKIHRGEIDPVQDFGLPYHPLSSVKGSTPEDNALTFNAILDGTAPPPHLANPAGPEAPSMEAIKDYILINAAVLLHISGRAKTWRDGVALARESIESGGARAAFDGFRNASKRAMGEEGLDLPAAPEDDGGVAARNGFVKAWLQRRRSGHSTPAVRVWLLYRNHACDATT</sequence>
<dbReference type="NCBIfam" id="TIGR01245">
    <property type="entry name" value="trpD"/>
    <property type="match status" value="1"/>
</dbReference>
<evidence type="ECO:0000259" key="10">
    <source>
        <dbReference type="Pfam" id="PF00591"/>
    </source>
</evidence>
<dbReference type="STRING" id="879819.A0A0J0XTG9"/>
<dbReference type="FunFam" id="3.40.1030.10:FF:000002">
    <property type="entry name" value="Anthranilate phosphoribosyltransferase"/>
    <property type="match status" value="1"/>
</dbReference>
<dbReference type="EMBL" id="KQ087187">
    <property type="protein sequence ID" value="KLT44376.1"/>
    <property type="molecule type" value="Genomic_DNA"/>
</dbReference>
<dbReference type="InterPro" id="IPR005940">
    <property type="entry name" value="Anthranilate_Pribosyl_Tfrase"/>
</dbReference>
<dbReference type="Pfam" id="PF02885">
    <property type="entry name" value="Glycos_trans_3N"/>
    <property type="match status" value="1"/>
</dbReference>
<keyword evidence="6" id="KW-0822">Tryptophan biosynthesis</keyword>
<dbReference type="EC" id="2.4.2.18" evidence="2"/>
<keyword evidence="7" id="KW-0057">Aromatic amino acid biosynthesis</keyword>
<dbReference type="InterPro" id="IPR000312">
    <property type="entry name" value="Glycosyl_Trfase_fam3"/>
</dbReference>
<evidence type="ECO:0000313" key="13">
    <source>
        <dbReference type="Proteomes" id="UP000053611"/>
    </source>
</evidence>
<dbReference type="PANTHER" id="PTHR43285:SF2">
    <property type="entry name" value="ANTHRANILATE PHOSPHORIBOSYLTRANSFERASE"/>
    <property type="match status" value="1"/>
</dbReference>
<keyword evidence="13" id="KW-1185">Reference proteome</keyword>
<evidence type="ECO:0000256" key="1">
    <source>
        <dbReference type="ARBA" id="ARBA00004907"/>
    </source>
</evidence>
<dbReference type="OrthoDB" id="427800at2759"/>
<dbReference type="GeneID" id="28985547"/>
<feature type="domain" description="Glycosyl transferase family 3 N-terminal" evidence="11">
    <location>
        <begin position="18"/>
        <end position="83"/>
    </location>
</feature>
<name>A0A0J0XTG9_9TREE</name>
<reference evidence="12 13" key="1">
    <citation type="submission" date="2015-03" db="EMBL/GenBank/DDBJ databases">
        <title>Genomics and transcriptomics of the oil-accumulating basidiomycete yeast T. oleaginosus allow insights into substrate utilization and the diverse evolutionary trajectories of mating systems in fungi.</title>
        <authorList>
            <consortium name="DOE Joint Genome Institute"/>
            <person name="Kourist R."/>
            <person name="Kracht O."/>
            <person name="Bracharz F."/>
            <person name="Lipzen A."/>
            <person name="Nolan M."/>
            <person name="Ohm R."/>
            <person name="Grigoriev I."/>
            <person name="Sun S."/>
            <person name="Heitman J."/>
            <person name="Bruck T."/>
            <person name="Nowrousian M."/>
        </authorList>
    </citation>
    <scope>NUCLEOTIDE SEQUENCE [LARGE SCALE GENOMIC DNA]</scope>
    <source>
        <strain evidence="12 13">IBC0246</strain>
    </source>
</reference>
<dbReference type="AlphaFoldDB" id="A0A0J0XTG9"/>
<evidence type="ECO:0000313" key="12">
    <source>
        <dbReference type="EMBL" id="KLT44376.1"/>
    </source>
</evidence>
<evidence type="ECO:0000256" key="6">
    <source>
        <dbReference type="ARBA" id="ARBA00022822"/>
    </source>
</evidence>
<dbReference type="RefSeq" id="XP_018280867.1">
    <property type="nucleotide sequence ID" value="XM_018424944.1"/>
</dbReference>
<comment type="pathway">
    <text evidence="1">Amino-acid biosynthesis; L-tryptophan biosynthesis; L-tryptophan from chorismate: step 2/5.</text>
</comment>
<feature type="domain" description="Glycosyl transferase family 3" evidence="10">
    <location>
        <begin position="118"/>
        <end position="383"/>
    </location>
</feature>